<feature type="compositionally biased region" description="Basic and acidic residues" evidence="1">
    <location>
        <begin position="17"/>
        <end position="31"/>
    </location>
</feature>
<evidence type="ECO:0000313" key="2">
    <source>
        <dbReference type="EMBL" id="RJP65462.1"/>
    </source>
</evidence>
<feature type="compositionally biased region" description="Basic and acidic residues" evidence="1">
    <location>
        <begin position="45"/>
        <end position="66"/>
    </location>
</feature>
<reference evidence="2 3" key="1">
    <citation type="journal article" date="2017" name="ISME J.">
        <title>Energy and carbon metabolisms in a deep terrestrial subsurface fluid microbial community.</title>
        <authorList>
            <person name="Momper L."/>
            <person name="Jungbluth S.P."/>
            <person name="Lee M.D."/>
            <person name="Amend J.P."/>
        </authorList>
    </citation>
    <scope>NUCLEOTIDE SEQUENCE [LARGE SCALE GENOMIC DNA]</scope>
    <source>
        <strain evidence="2">SURF_17</strain>
    </source>
</reference>
<dbReference type="Proteomes" id="UP000285961">
    <property type="component" value="Unassembled WGS sequence"/>
</dbReference>
<accession>A0A419EQC0</accession>
<dbReference type="EMBL" id="QZKI01000126">
    <property type="protein sequence ID" value="RJP65462.1"/>
    <property type="molecule type" value="Genomic_DNA"/>
</dbReference>
<comment type="caution">
    <text evidence="2">The sequence shown here is derived from an EMBL/GenBank/DDBJ whole genome shotgun (WGS) entry which is preliminary data.</text>
</comment>
<feature type="region of interest" description="Disordered" evidence="1">
    <location>
        <begin position="1"/>
        <end position="66"/>
    </location>
</feature>
<name>A0A419EQC0_9BACT</name>
<protein>
    <submittedName>
        <fullName evidence="2">Uncharacterized protein</fullName>
    </submittedName>
</protein>
<evidence type="ECO:0000313" key="3">
    <source>
        <dbReference type="Proteomes" id="UP000285961"/>
    </source>
</evidence>
<dbReference type="AlphaFoldDB" id="A0A419EQC0"/>
<gene>
    <name evidence="2" type="ORF">C4532_17680</name>
</gene>
<proteinExistence type="predicted"/>
<evidence type="ECO:0000256" key="1">
    <source>
        <dbReference type="SAM" id="MobiDB-lite"/>
    </source>
</evidence>
<organism evidence="2 3">
    <name type="scientific">Candidatus Abyssobacteria bacterium SURF_17</name>
    <dbReference type="NCBI Taxonomy" id="2093361"/>
    <lineage>
        <taxon>Bacteria</taxon>
        <taxon>Pseudomonadati</taxon>
        <taxon>Candidatus Hydrogenedentota</taxon>
        <taxon>Candidatus Abyssobacteria</taxon>
    </lineage>
</organism>
<sequence length="66" mass="7472">MNADKRGFGKRGKKKGSSLEHELRELHERTDSPFVIPAEAGIHGNDNELSKDFSRITTETKENTME</sequence>